<dbReference type="Gene3D" id="1.20.930.10">
    <property type="entry name" value="Conserved domain common to transcription factors TFIIS, elongin A, CRSP70"/>
    <property type="match status" value="1"/>
</dbReference>
<dbReference type="SUPFAM" id="SSF47676">
    <property type="entry name" value="Conserved domain common to transcription factors TFIIS, elongin A, CRSP70"/>
    <property type="match status" value="1"/>
</dbReference>
<dbReference type="EMBL" id="LWCA01000286">
    <property type="protein sequence ID" value="OAF69410.1"/>
    <property type="molecule type" value="Genomic_DNA"/>
</dbReference>
<dbReference type="GO" id="GO:0005634">
    <property type="term" value="C:nucleus"/>
    <property type="evidence" value="ECO:0007669"/>
    <property type="project" value="UniProtKB-SubCell"/>
</dbReference>
<name>A0A177B5L3_9BILA</name>
<dbReference type="PANTHER" id="PTHR46010:SF1">
    <property type="entry name" value="PROTEIN IWS1 HOMOLOG"/>
    <property type="match status" value="1"/>
</dbReference>
<dbReference type="InterPro" id="IPR035441">
    <property type="entry name" value="TFIIS/LEDGF_dom_sf"/>
</dbReference>
<dbReference type="OrthoDB" id="21124at2759"/>
<dbReference type="AlphaFoldDB" id="A0A177B5L3"/>
<evidence type="ECO:0000259" key="4">
    <source>
        <dbReference type="PROSITE" id="PS51319"/>
    </source>
</evidence>
<evidence type="ECO:0000256" key="2">
    <source>
        <dbReference type="PROSITE-ProRule" id="PRU00649"/>
    </source>
</evidence>
<keyword evidence="6" id="KW-1185">Reference proteome</keyword>
<evidence type="ECO:0000256" key="1">
    <source>
        <dbReference type="ARBA" id="ARBA00037992"/>
    </source>
</evidence>
<sequence length="629" mass="73105">MSNSEEEYNDVNENYNQDEKFTIKEMNLNWQAKSVHSPIENSEYNYDLKVDIKYDPMESIEKNSEPLNNSEYPNKTNDFVGKVLETIEKDLNSHNEINKLYNETENYNDMPINIPGKNVENSDENHIISDNYVPPGEDFSSQTYFNKLPRESENFATNQNVYFEPQMTDNLCSAIDPNLQSQFVDPENKNYYTERGQKQPSVHLDAELNISNVQSEIDVKPNIHQPSFDDELVDLDNQQNSLQQSIPECNESANFENILEKTFNVQVEGHANHPYEPFNEENLKDELMETNKLNTVYEDDRKVHLDKIQETDIGFAEESGKLTTQTDQNKITFNSTVVEINPKDVDDDSDDSIQRLKKKSYNNDNIDKKENKVYDFDVMFEKIKKENQTGKKRYRQDGADLSIDMDSQISKMIADMSTCATEDRVANTNGKPAVSKLKYLSYIMCQFGKSYLRDYFLDANVLSVIVEWLTPLPNRSLTHKSVRTGMLKALLYFKIDSVQSLRNSQIGKSVMYLYKHPKETTENKKLAKKLIHNWSRIIFNLSIVYSKNNIEDSDFVHEKQTTRIISNRPKTDEKETDNSQPQDTNFDNRARVPQVQLREYRKRPISGMINKSPSARKQIKSKMSLFSKK</sequence>
<comment type="subcellular location">
    <subcellularLocation>
        <location evidence="2">Nucleus</location>
    </subcellularLocation>
</comment>
<evidence type="ECO:0000313" key="6">
    <source>
        <dbReference type="Proteomes" id="UP000078046"/>
    </source>
</evidence>
<dbReference type="PANTHER" id="PTHR46010">
    <property type="entry name" value="PROTEIN IWS1 HOMOLOG"/>
    <property type="match status" value="1"/>
</dbReference>
<evidence type="ECO:0000256" key="3">
    <source>
        <dbReference type="SAM" id="MobiDB-lite"/>
    </source>
</evidence>
<dbReference type="Proteomes" id="UP000078046">
    <property type="component" value="Unassembled WGS sequence"/>
</dbReference>
<gene>
    <name evidence="5" type="ORF">A3Q56_02832</name>
</gene>
<comment type="similarity">
    <text evidence="1">Belongs to the IWS1 family.</text>
</comment>
<feature type="region of interest" description="Disordered" evidence="3">
    <location>
        <begin position="561"/>
        <end position="629"/>
    </location>
</feature>
<dbReference type="PROSITE" id="PS51319">
    <property type="entry name" value="TFIIS_N"/>
    <property type="match status" value="1"/>
</dbReference>
<accession>A0A177B5L3</accession>
<protein>
    <submittedName>
        <fullName evidence="5">Transcription factor IWS1</fullName>
    </submittedName>
</protein>
<organism evidence="5 6">
    <name type="scientific">Intoshia linei</name>
    <dbReference type="NCBI Taxonomy" id="1819745"/>
    <lineage>
        <taxon>Eukaryota</taxon>
        <taxon>Metazoa</taxon>
        <taxon>Spiralia</taxon>
        <taxon>Lophotrochozoa</taxon>
        <taxon>Mesozoa</taxon>
        <taxon>Orthonectida</taxon>
        <taxon>Rhopaluridae</taxon>
        <taxon>Intoshia</taxon>
    </lineage>
</organism>
<reference evidence="5 6" key="1">
    <citation type="submission" date="2016-04" db="EMBL/GenBank/DDBJ databases">
        <title>The genome of Intoshia linei affirms orthonectids as highly simplified spiralians.</title>
        <authorList>
            <person name="Mikhailov K.V."/>
            <person name="Slusarev G.S."/>
            <person name="Nikitin M.A."/>
            <person name="Logacheva M.D."/>
            <person name="Penin A."/>
            <person name="Aleoshin V."/>
            <person name="Panchin Y.V."/>
        </authorList>
    </citation>
    <scope>NUCLEOTIDE SEQUENCE [LARGE SCALE GENOMIC DNA]</scope>
    <source>
        <strain evidence="5">Intl2013</strain>
        <tissue evidence="5">Whole animal</tissue>
    </source>
</reference>
<dbReference type="InterPro" id="IPR051037">
    <property type="entry name" value="RNAPII_TF_IWS1"/>
</dbReference>
<dbReference type="InterPro" id="IPR017923">
    <property type="entry name" value="TFIIS_N"/>
</dbReference>
<evidence type="ECO:0000313" key="5">
    <source>
        <dbReference type="EMBL" id="OAF69410.1"/>
    </source>
</evidence>
<keyword evidence="2" id="KW-0539">Nucleus</keyword>
<feature type="compositionally biased region" description="Polar residues" evidence="3">
    <location>
        <begin position="578"/>
        <end position="587"/>
    </location>
</feature>
<dbReference type="Pfam" id="PF08711">
    <property type="entry name" value="Med26"/>
    <property type="match status" value="1"/>
</dbReference>
<proteinExistence type="inferred from homology"/>
<dbReference type="GO" id="GO:0016973">
    <property type="term" value="P:poly(A)+ mRNA export from nucleus"/>
    <property type="evidence" value="ECO:0007669"/>
    <property type="project" value="TreeGrafter"/>
</dbReference>
<feature type="domain" description="TFIIS N-terminal" evidence="4">
    <location>
        <begin position="463"/>
        <end position="541"/>
    </location>
</feature>
<comment type="caution">
    <text evidence="5">The sequence shown here is derived from an EMBL/GenBank/DDBJ whole genome shotgun (WGS) entry which is preliminary data.</text>
</comment>